<dbReference type="InterPro" id="IPR036615">
    <property type="entry name" value="Mur_ligase_C_dom_sf"/>
</dbReference>
<evidence type="ECO:0000256" key="4">
    <source>
        <dbReference type="ARBA" id="ARBA00022598"/>
    </source>
</evidence>
<accession>A0A318TDH7</accession>
<dbReference type="PROSITE" id="PS01011">
    <property type="entry name" value="FOLYLPOLYGLU_SYNT_1"/>
    <property type="match status" value="1"/>
</dbReference>
<dbReference type="Pfam" id="PF01225">
    <property type="entry name" value="Mur_ligase"/>
    <property type="match status" value="1"/>
</dbReference>
<comment type="subcellular location">
    <subcellularLocation>
        <location evidence="12 13">Cytoplasm</location>
    </subcellularLocation>
</comment>
<dbReference type="GO" id="GO:0071555">
    <property type="term" value="P:cell wall organization"/>
    <property type="evidence" value="ECO:0007669"/>
    <property type="project" value="UniProtKB-KW"/>
</dbReference>
<dbReference type="HAMAP" id="MF_00208">
    <property type="entry name" value="MurE"/>
    <property type="match status" value="1"/>
</dbReference>
<feature type="binding site" evidence="12">
    <location>
        <position position="183"/>
    </location>
    <ligand>
        <name>UDP-N-acetyl-alpha-D-muramoyl-L-alanyl-D-glutamate</name>
        <dbReference type="ChEBI" id="CHEBI:83900"/>
    </ligand>
</feature>
<protein>
    <recommendedName>
        <fullName evidence="12">UDP-N-acetylmuramyl-tripeptide synthetase</fullName>
        <ecNumber evidence="12">6.3.2.-</ecNumber>
    </recommendedName>
    <alternativeName>
        <fullName evidence="12">UDP-MurNAc-tripeptide synthetase</fullName>
    </alternativeName>
</protein>
<dbReference type="EC" id="6.3.2.-" evidence="12"/>
<dbReference type="InterPro" id="IPR036565">
    <property type="entry name" value="Mur-like_cat_sf"/>
</dbReference>
<dbReference type="RefSeq" id="WP_107937407.1">
    <property type="nucleotide sequence ID" value="NZ_CP085009.1"/>
</dbReference>
<dbReference type="GO" id="GO:0004326">
    <property type="term" value="F:tetrahydrofolylpolyglutamate synthase activity"/>
    <property type="evidence" value="ECO:0007669"/>
    <property type="project" value="InterPro"/>
</dbReference>
<comment type="pathway">
    <text evidence="1 12 13">Cell wall biogenesis; peptidoglycan biosynthesis.</text>
</comment>
<keyword evidence="5 12" id="KW-0132">Cell division</keyword>
<evidence type="ECO:0000256" key="5">
    <source>
        <dbReference type="ARBA" id="ARBA00022618"/>
    </source>
</evidence>
<dbReference type="InterPro" id="IPR005761">
    <property type="entry name" value="UDP-N-AcMur-Glu-dNH2Pim_ligase"/>
</dbReference>
<dbReference type="InterPro" id="IPR035911">
    <property type="entry name" value="MurE/MurF_N"/>
</dbReference>
<name>A0A318TDH7_9BACL</name>
<dbReference type="Gene3D" id="3.40.1390.10">
    <property type="entry name" value="MurE/MurF, N-terminal domain"/>
    <property type="match status" value="1"/>
</dbReference>
<evidence type="ECO:0000256" key="13">
    <source>
        <dbReference type="RuleBase" id="RU004135"/>
    </source>
</evidence>
<keyword evidence="7 12" id="KW-0067">ATP-binding</keyword>
<dbReference type="InterPro" id="IPR013221">
    <property type="entry name" value="Mur_ligase_cen"/>
</dbReference>
<dbReference type="GO" id="GO:0005524">
    <property type="term" value="F:ATP binding"/>
    <property type="evidence" value="ECO:0007669"/>
    <property type="project" value="UniProtKB-UniRule"/>
</dbReference>
<feature type="binding site" evidence="12">
    <location>
        <position position="185"/>
    </location>
    <ligand>
        <name>UDP-N-acetyl-alpha-D-muramoyl-L-alanyl-D-glutamate</name>
        <dbReference type="ChEBI" id="CHEBI:83900"/>
    </ligand>
</feature>
<evidence type="ECO:0000256" key="6">
    <source>
        <dbReference type="ARBA" id="ARBA00022741"/>
    </source>
</evidence>
<dbReference type="OrthoDB" id="9800958at2"/>
<dbReference type="InterPro" id="IPR018109">
    <property type="entry name" value="Folylpolyglutamate_synth_CS"/>
</dbReference>
<dbReference type="PANTHER" id="PTHR23135:SF4">
    <property type="entry name" value="UDP-N-ACETYLMURAMOYL-L-ALANYL-D-GLUTAMATE--2,6-DIAMINOPIMELATE LIGASE MURE HOMOLOG, CHLOROPLASTIC"/>
    <property type="match status" value="1"/>
</dbReference>
<feature type="binding site" evidence="12">
    <location>
        <begin position="153"/>
        <end position="154"/>
    </location>
    <ligand>
        <name>UDP-N-acetyl-alpha-D-muramoyl-L-alanyl-D-glutamate</name>
        <dbReference type="ChEBI" id="CHEBI:83900"/>
    </ligand>
</feature>
<evidence type="ECO:0000256" key="8">
    <source>
        <dbReference type="ARBA" id="ARBA00022960"/>
    </source>
</evidence>
<organism evidence="17 18">
    <name type="scientific">Ureibacillus chungkukjangi</name>
    <dbReference type="NCBI Taxonomy" id="1202712"/>
    <lineage>
        <taxon>Bacteria</taxon>
        <taxon>Bacillati</taxon>
        <taxon>Bacillota</taxon>
        <taxon>Bacilli</taxon>
        <taxon>Bacillales</taxon>
        <taxon>Caryophanaceae</taxon>
        <taxon>Ureibacillus</taxon>
    </lineage>
</organism>
<evidence type="ECO:0000313" key="17">
    <source>
        <dbReference type="EMBL" id="PYF02633.1"/>
    </source>
</evidence>
<evidence type="ECO:0000259" key="16">
    <source>
        <dbReference type="Pfam" id="PF08245"/>
    </source>
</evidence>
<keyword evidence="10 12" id="KW-0131">Cell cycle</keyword>
<dbReference type="Pfam" id="PF02875">
    <property type="entry name" value="Mur_ligase_C"/>
    <property type="match status" value="1"/>
</dbReference>
<evidence type="ECO:0000256" key="10">
    <source>
        <dbReference type="ARBA" id="ARBA00023306"/>
    </source>
</evidence>
<dbReference type="SUPFAM" id="SSF53623">
    <property type="entry name" value="MurD-like peptide ligases, catalytic domain"/>
    <property type="match status" value="1"/>
</dbReference>
<dbReference type="Gene3D" id="3.90.190.20">
    <property type="entry name" value="Mur ligase, C-terminal domain"/>
    <property type="match status" value="1"/>
</dbReference>
<comment type="caution">
    <text evidence="17">The sequence shown here is derived from an EMBL/GenBank/DDBJ whole genome shotgun (WGS) entry which is preliminary data.</text>
</comment>
<sequence length="485" mass="54331">MRLKQLIKTLDIKSVLEPKVENLSILGIADNSVDVFKGYLFVAIEGFTADGHNYIPQAIENGACAIIGEKSMDSLPIPYIQVSNSRKALGIIANSFYKNPSSKKVMVGITGTNGKTTTSQMLKHIMESNGHSCSLIGTIHNEINGQVLKSNNTTPGTLALHKLLSESKDEVVIMEVSSHGLSQYRVEGIKFDFCLFTNLEHEHLDYHKTMEDYFQAKLLLFDYLKDSGQAIVNRDNEWGEKLIGILNERGKNVYSIGYSDKNTLQIIDLIIEKSIIKFTEKKNTNCLSSPIMGVHNMYNTVMSYSVAKLLGIEYKNIINSLRGFQGVKGRFQIIKLRNGVNVVVDYAHTAEAISNCITTAKKYGANKVTQIFGFRGNRDKSKREGMIFVAKELSDQFVLTLDDLNSVPEDEMIESLNIINSHCGNDQGIVIPDRTSAIKWAIENSAHNDWIIITGKGHENYNQKFHLPTKSDEETVLYIEDNLYQ</sequence>
<keyword evidence="9 12" id="KW-0573">Peptidoglycan synthesis</keyword>
<reference evidence="17 18" key="1">
    <citation type="submission" date="2018-06" db="EMBL/GenBank/DDBJ databases">
        <title>Genomic Encyclopedia of Archaeal and Bacterial Type Strains, Phase II (KMG-II): from individual species to whole genera.</title>
        <authorList>
            <person name="Goeker M."/>
        </authorList>
    </citation>
    <scope>NUCLEOTIDE SEQUENCE [LARGE SCALE GENOMIC DNA]</scope>
    <source>
        <strain evidence="17 18">KACC 16626</strain>
    </source>
</reference>
<keyword evidence="18" id="KW-1185">Reference proteome</keyword>
<dbReference type="AlphaFoldDB" id="A0A318TDH7"/>
<keyword evidence="3 12" id="KW-0963">Cytoplasm</keyword>
<dbReference type="PANTHER" id="PTHR23135">
    <property type="entry name" value="MUR LIGASE FAMILY MEMBER"/>
    <property type="match status" value="1"/>
</dbReference>
<comment type="cofactor">
    <cofactor evidence="12">
        <name>Mg(2+)</name>
        <dbReference type="ChEBI" id="CHEBI:18420"/>
    </cofactor>
</comment>
<dbReference type="Gene3D" id="3.40.1190.10">
    <property type="entry name" value="Mur-like, catalytic domain"/>
    <property type="match status" value="1"/>
</dbReference>
<dbReference type="GO" id="GO:0008360">
    <property type="term" value="P:regulation of cell shape"/>
    <property type="evidence" value="ECO:0007669"/>
    <property type="project" value="UniProtKB-KW"/>
</dbReference>
<evidence type="ECO:0000313" key="18">
    <source>
        <dbReference type="Proteomes" id="UP000247416"/>
    </source>
</evidence>
<feature type="domain" description="Mur ligase N-terminal catalytic" evidence="14">
    <location>
        <begin position="31"/>
        <end position="97"/>
    </location>
</feature>
<feature type="binding site" evidence="12">
    <location>
        <position position="32"/>
    </location>
    <ligand>
        <name>UDP-N-acetyl-alpha-D-muramoyl-L-alanyl-D-glutamate</name>
        <dbReference type="ChEBI" id="CHEBI:83900"/>
    </ligand>
</feature>
<dbReference type="NCBIfam" id="TIGR01085">
    <property type="entry name" value="murE"/>
    <property type="match status" value="1"/>
</dbReference>
<dbReference type="EMBL" id="QJTJ01000039">
    <property type="protein sequence ID" value="PYF02633.1"/>
    <property type="molecule type" value="Genomic_DNA"/>
</dbReference>
<dbReference type="GO" id="GO:0005737">
    <property type="term" value="C:cytoplasm"/>
    <property type="evidence" value="ECO:0007669"/>
    <property type="project" value="UniProtKB-SubCell"/>
</dbReference>
<keyword evidence="12" id="KW-0460">Magnesium</keyword>
<evidence type="ECO:0000259" key="15">
    <source>
        <dbReference type="Pfam" id="PF02875"/>
    </source>
</evidence>
<evidence type="ECO:0000259" key="14">
    <source>
        <dbReference type="Pfam" id="PF01225"/>
    </source>
</evidence>
<evidence type="ECO:0000256" key="7">
    <source>
        <dbReference type="ARBA" id="ARBA00022840"/>
    </source>
</evidence>
<keyword evidence="11 12" id="KW-0961">Cell wall biogenesis/degradation</keyword>
<evidence type="ECO:0000256" key="1">
    <source>
        <dbReference type="ARBA" id="ARBA00004752"/>
    </source>
</evidence>
<dbReference type="SUPFAM" id="SSF53244">
    <property type="entry name" value="MurD-like peptide ligases, peptide-binding domain"/>
    <property type="match status" value="1"/>
</dbReference>
<feature type="binding site" evidence="12">
    <location>
        <begin position="111"/>
        <end position="117"/>
    </location>
    <ligand>
        <name>ATP</name>
        <dbReference type="ChEBI" id="CHEBI:30616"/>
    </ligand>
</feature>
<keyword evidence="4 12" id="KW-0436">Ligase</keyword>
<gene>
    <name evidence="12" type="primary">murE</name>
    <name evidence="17" type="ORF">BJ095_13910</name>
</gene>
<keyword evidence="6 12" id="KW-0547">Nucleotide-binding</keyword>
<dbReference type="Proteomes" id="UP000247416">
    <property type="component" value="Unassembled WGS sequence"/>
</dbReference>
<evidence type="ECO:0000256" key="2">
    <source>
        <dbReference type="ARBA" id="ARBA00005898"/>
    </source>
</evidence>
<dbReference type="GO" id="GO:0051301">
    <property type="term" value="P:cell division"/>
    <property type="evidence" value="ECO:0007669"/>
    <property type="project" value="UniProtKB-KW"/>
</dbReference>
<evidence type="ECO:0000256" key="12">
    <source>
        <dbReference type="HAMAP-Rule" id="MF_00208"/>
    </source>
</evidence>
<dbReference type="GO" id="GO:0009252">
    <property type="term" value="P:peptidoglycan biosynthetic process"/>
    <property type="evidence" value="ECO:0007669"/>
    <property type="project" value="UniProtKB-UniRule"/>
</dbReference>
<evidence type="ECO:0000256" key="9">
    <source>
        <dbReference type="ARBA" id="ARBA00022984"/>
    </source>
</evidence>
<comment type="function">
    <text evidence="12">Catalyzes the addition of an amino acid to the nucleotide precursor UDP-N-acetylmuramoyl-L-alanyl-D-glutamate (UMAG) in the biosynthesis of bacterial cell-wall peptidoglycan.</text>
</comment>
<evidence type="ECO:0000256" key="11">
    <source>
        <dbReference type="ARBA" id="ARBA00023316"/>
    </source>
</evidence>
<comment type="similarity">
    <text evidence="2 12">Belongs to the MurCDEF family. MurE subfamily.</text>
</comment>
<feature type="domain" description="Mur ligase C-terminal" evidence="15">
    <location>
        <begin position="329"/>
        <end position="457"/>
    </location>
</feature>
<proteinExistence type="inferred from homology"/>
<dbReference type="SUPFAM" id="SSF63418">
    <property type="entry name" value="MurE/MurF N-terminal domain"/>
    <property type="match status" value="1"/>
</dbReference>
<dbReference type="UniPathway" id="UPA00219"/>
<keyword evidence="8 12" id="KW-0133">Cell shape</keyword>
<comment type="caution">
    <text evidence="12">Lacks conserved residue(s) required for the propagation of feature annotation.</text>
</comment>
<dbReference type="GO" id="GO:0000287">
    <property type="term" value="F:magnesium ion binding"/>
    <property type="evidence" value="ECO:0007669"/>
    <property type="project" value="UniProtKB-UniRule"/>
</dbReference>
<dbReference type="NCBIfam" id="NF001126">
    <property type="entry name" value="PRK00139.1-4"/>
    <property type="match status" value="1"/>
</dbReference>
<dbReference type="Pfam" id="PF08245">
    <property type="entry name" value="Mur_ligase_M"/>
    <property type="match status" value="1"/>
</dbReference>
<comment type="PTM">
    <text evidence="12">Carboxylation is probably crucial for Mg(2+) binding and, consequently, for the gamma-phosphate positioning of ATP.</text>
</comment>
<feature type="domain" description="Mur ligase central" evidence="16">
    <location>
        <begin position="109"/>
        <end position="306"/>
    </location>
</feature>
<feature type="binding site" evidence="12">
    <location>
        <position position="177"/>
    </location>
    <ligand>
        <name>UDP-N-acetyl-alpha-D-muramoyl-L-alanyl-D-glutamate</name>
        <dbReference type="ChEBI" id="CHEBI:83900"/>
    </ligand>
</feature>
<feature type="modified residue" description="N6-carboxylysine" evidence="12">
    <location>
        <position position="217"/>
    </location>
</feature>
<dbReference type="InterPro" id="IPR004101">
    <property type="entry name" value="Mur_ligase_C"/>
</dbReference>
<dbReference type="InterPro" id="IPR000713">
    <property type="entry name" value="Mur_ligase_N"/>
</dbReference>
<feature type="binding site" evidence="12">
    <location>
        <position position="152"/>
    </location>
    <ligand>
        <name>UDP-N-acetyl-alpha-D-muramoyl-L-alanyl-D-glutamate</name>
        <dbReference type="ChEBI" id="CHEBI:83900"/>
    </ligand>
</feature>
<evidence type="ECO:0000256" key="3">
    <source>
        <dbReference type="ARBA" id="ARBA00022490"/>
    </source>
</evidence>